<dbReference type="InterPro" id="IPR018247">
    <property type="entry name" value="EF_Hand_1_Ca_BS"/>
</dbReference>
<protein>
    <submittedName>
        <fullName evidence="3">Calmodulin</fullName>
    </submittedName>
</protein>
<name>A0AAW2Z8K5_9EUKA</name>
<dbReference type="Pfam" id="PF13499">
    <property type="entry name" value="EF-hand_7"/>
    <property type="match status" value="1"/>
</dbReference>
<accession>A0AAW2Z8K5</accession>
<evidence type="ECO:0000259" key="2">
    <source>
        <dbReference type="PROSITE" id="PS50222"/>
    </source>
</evidence>
<dbReference type="AlphaFoldDB" id="A0AAW2Z8K5"/>
<dbReference type="SMART" id="SM00054">
    <property type="entry name" value="EFh"/>
    <property type="match status" value="3"/>
</dbReference>
<dbReference type="PROSITE" id="PS50222">
    <property type="entry name" value="EF_HAND_2"/>
    <property type="match status" value="2"/>
</dbReference>
<dbReference type="Gene3D" id="1.10.238.10">
    <property type="entry name" value="EF-hand"/>
    <property type="match status" value="1"/>
</dbReference>
<dbReference type="SUPFAM" id="SSF47473">
    <property type="entry name" value="EF-hand"/>
    <property type="match status" value="1"/>
</dbReference>
<evidence type="ECO:0000313" key="3">
    <source>
        <dbReference type="EMBL" id="KAL0485750.1"/>
    </source>
</evidence>
<evidence type="ECO:0000313" key="4">
    <source>
        <dbReference type="Proteomes" id="UP001431209"/>
    </source>
</evidence>
<comment type="caution">
    <text evidence="3">The sequence shown here is derived from an EMBL/GenBank/DDBJ whole genome shotgun (WGS) entry which is preliminary data.</text>
</comment>
<dbReference type="Proteomes" id="UP001431209">
    <property type="component" value="Unassembled WGS sequence"/>
</dbReference>
<reference evidence="3 4" key="1">
    <citation type="submission" date="2024-03" db="EMBL/GenBank/DDBJ databases">
        <title>The Acrasis kona genome and developmental transcriptomes reveal deep origins of eukaryotic multicellular pathways.</title>
        <authorList>
            <person name="Sheikh S."/>
            <person name="Fu C.-J."/>
            <person name="Brown M.W."/>
            <person name="Baldauf S.L."/>
        </authorList>
    </citation>
    <scope>NUCLEOTIDE SEQUENCE [LARGE SCALE GENOMIC DNA]</scope>
    <source>
        <strain evidence="3 4">ATCC MYA-3509</strain>
    </source>
</reference>
<proteinExistence type="predicted"/>
<dbReference type="InterPro" id="IPR002048">
    <property type="entry name" value="EF_hand_dom"/>
</dbReference>
<dbReference type="InterPro" id="IPR011992">
    <property type="entry name" value="EF-hand-dom_pair"/>
</dbReference>
<dbReference type="EMBL" id="JAOPGA020001164">
    <property type="protein sequence ID" value="KAL0485750.1"/>
    <property type="molecule type" value="Genomic_DNA"/>
</dbReference>
<keyword evidence="4" id="KW-1185">Reference proteome</keyword>
<dbReference type="PROSITE" id="PS00018">
    <property type="entry name" value="EF_HAND_1"/>
    <property type="match status" value="2"/>
</dbReference>
<sequence>MPKLPCEQLQKYLELFHSWDKDGDHVLSIEDLKLSYQRDDSPIIVDLMYDVSMNRTVMNPSRFIAWIKTKGTPAIDHDHEIEDRLRQEFDKVDADLSGTIDSLELLDLMHRLGHTYADHDFAKSMILSEDHNGDGLLQFSEFKKLMADRIGLY</sequence>
<evidence type="ECO:0000256" key="1">
    <source>
        <dbReference type="ARBA" id="ARBA00022837"/>
    </source>
</evidence>
<organism evidence="3 4">
    <name type="scientific">Acrasis kona</name>
    <dbReference type="NCBI Taxonomy" id="1008807"/>
    <lineage>
        <taxon>Eukaryota</taxon>
        <taxon>Discoba</taxon>
        <taxon>Heterolobosea</taxon>
        <taxon>Tetramitia</taxon>
        <taxon>Eutetramitia</taxon>
        <taxon>Acrasidae</taxon>
        <taxon>Acrasis</taxon>
    </lineage>
</organism>
<dbReference type="CDD" id="cd00051">
    <property type="entry name" value="EFh"/>
    <property type="match status" value="1"/>
</dbReference>
<gene>
    <name evidence="3" type="ORF">AKO1_003262</name>
</gene>
<feature type="domain" description="EF-hand" evidence="2">
    <location>
        <begin position="7"/>
        <end position="42"/>
    </location>
</feature>
<keyword evidence="1" id="KW-0106">Calcium</keyword>
<dbReference type="GO" id="GO:0005509">
    <property type="term" value="F:calcium ion binding"/>
    <property type="evidence" value="ECO:0007669"/>
    <property type="project" value="InterPro"/>
</dbReference>
<feature type="domain" description="EF-hand" evidence="2">
    <location>
        <begin position="80"/>
        <end position="115"/>
    </location>
</feature>